<evidence type="ECO:0000259" key="1">
    <source>
        <dbReference type="Pfam" id="PF06985"/>
    </source>
</evidence>
<keyword evidence="4" id="KW-1185">Reference proteome</keyword>
<dbReference type="EnsemblFungi" id="MAPG_00193T0">
    <property type="protein sequence ID" value="MAPG_00193T0"/>
    <property type="gene ID" value="MAPG_00193"/>
</dbReference>
<evidence type="ECO:0000313" key="4">
    <source>
        <dbReference type="Proteomes" id="UP000011715"/>
    </source>
</evidence>
<reference evidence="3" key="4">
    <citation type="journal article" date="2015" name="G3 (Bethesda)">
        <title>Genome sequences of three phytopathogenic species of the Magnaporthaceae family of fungi.</title>
        <authorList>
            <person name="Okagaki L.H."/>
            <person name="Nunes C.C."/>
            <person name="Sailsbery J."/>
            <person name="Clay B."/>
            <person name="Brown D."/>
            <person name="John T."/>
            <person name="Oh Y."/>
            <person name="Young N."/>
            <person name="Fitzgerald M."/>
            <person name="Haas B.J."/>
            <person name="Zeng Q."/>
            <person name="Young S."/>
            <person name="Adiconis X."/>
            <person name="Fan L."/>
            <person name="Levin J.Z."/>
            <person name="Mitchell T.K."/>
            <person name="Okubara P.A."/>
            <person name="Farman M.L."/>
            <person name="Kohn L.M."/>
            <person name="Birren B."/>
            <person name="Ma L.-J."/>
            <person name="Dean R.A."/>
        </authorList>
    </citation>
    <scope>NUCLEOTIDE SEQUENCE</scope>
    <source>
        <strain evidence="3">ATCC 64411 / 73-15</strain>
    </source>
</reference>
<feature type="domain" description="Heterokaryon incompatibility" evidence="1">
    <location>
        <begin position="209"/>
        <end position="368"/>
    </location>
</feature>
<reference evidence="3" key="5">
    <citation type="submission" date="2015-06" db="UniProtKB">
        <authorList>
            <consortium name="EnsemblFungi"/>
        </authorList>
    </citation>
    <scope>IDENTIFICATION</scope>
    <source>
        <strain evidence="3">ATCC 64411</strain>
    </source>
</reference>
<protein>
    <recommendedName>
        <fullName evidence="1">Heterokaryon incompatibility domain-containing protein</fullName>
    </recommendedName>
</protein>
<dbReference type="InterPro" id="IPR010730">
    <property type="entry name" value="HET"/>
</dbReference>
<dbReference type="Proteomes" id="UP000011715">
    <property type="component" value="Unassembled WGS sequence"/>
</dbReference>
<gene>
    <name evidence="2" type="ORF">MAPG_00193</name>
</gene>
<dbReference type="OMA" id="QDSINDW"/>
<dbReference type="STRING" id="644358.A0A0C4DKC5"/>
<dbReference type="EMBL" id="ADBL01000040">
    <property type="status" value="NOT_ANNOTATED_CDS"/>
    <property type="molecule type" value="Genomic_DNA"/>
</dbReference>
<evidence type="ECO:0000313" key="2">
    <source>
        <dbReference type="EMBL" id="KLU81098.1"/>
    </source>
</evidence>
<dbReference type="PANTHER" id="PTHR33112">
    <property type="entry name" value="DOMAIN PROTEIN, PUTATIVE-RELATED"/>
    <property type="match status" value="1"/>
</dbReference>
<dbReference type="EMBL" id="GL876966">
    <property type="protein sequence ID" value="KLU81098.1"/>
    <property type="molecule type" value="Genomic_DNA"/>
</dbReference>
<dbReference type="AlphaFoldDB" id="A0A0C4DKC5"/>
<reference evidence="2" key="2">
    <citation type="submission" date="2010-05" db="EMBL/GenBank/DDBJ databases">
        <title>The Genome Sequence of Magnaporthe poae strain ATCC 64411.</title>
        <authorList>
            <consortium name="The Broad Institute Genome Sequencing Platform"/>
            <consortium name="Broad Institute Genome Sequencing Center for Infectious Disease"/>
            <person name="Ma L.-J."/>
            <person name="Dead R."/>
            <person name="Young S."/>
            <person name="Zeng Q."/>
            <person name="Koehrsen M."/>
            <person name="Alvarado L."/>
            <person name="Berlin A."/>
            <person name="Chapman S.B."/>
            <person name="Chen Z."/>
            <person name="Freedman E."/>
            <person name="Gellesch M."/>
            <person name="Goldberg J."/>
            <person name="Griggs A."/>
            <person name="Gujja S."/>
            <person name="Heilman E.R."/>
            <person name="Heiman D."/>
            <person name="Hepburn T."/>
            <person name="Howarth C."/>
            <person name="Jen D."/>
            <person name="Larson L."/>
            <person name="Mehta T."/>
            <person name="Neiman D."/>
            <person name="Pearson M."/>
            <person name="Roberts A."/>
            <person name="Saif S."/>
            <person name="Shea T."/>
            <person name="Shenoy N."/>
            <person name="Sisk P."/>
            <person name="Stolte C."/>
            <person name="Sykes S."/>
            <person name="Walk T."/>
            <person name="White J."/>
            <person name="Yandava C."/>
            <person name="Haas B."/>
            <person name="Nusbaum C."/>
            <person name="Birren B."/>
        </authorList>
    </citation>
    <scope>NUCLEOTIDE SEQUENCE</scope>
    <source>
        <strain evidence="2">ATCC 64411</strain>
    </source>
</reference>
<dbReference type="OrthoDB" id="4161196at2759"/>
<accession>A0A0C4DKC5</accession>
<reference evidence="2" key="3">
    <citation type="submission" date="2011-03" db="EMBL/GenBank/DDBJ databases">
        <title>Annotation of Magnaporthe poae ATCC 64411.</title>
        <authorList>
            <person name="Ma L.-J."/>
            <person name="Dead R."/>
            <person name="Young S.K."/>
            <person name="Zeng Q."/>
            <person name="Gargeya S."/>
            <person name="Fitzgerald M."/>
            <person name="Haas B."/>
            <person name="Abouelleil A."/>
            <person name="Alvarado L."/>
            <person name="Arachchi H.M."/>
            <person name="Berlin A."/>
            <person name="Brown A."/>
            <person name="Chapman S.B."/>
            <person name="Chen Z."/>
            <person name="Dunbar C."/>
            <person name="Freedman E."/>
            <person name="Gearin G."/>
            <person name="Gellesch M."/>
            <person name="Goldberg J."/>
            <person name="Griggs A."/>
            <person name="Gujja S."/>
            <person name="Heiman D."/>
            <person name="Howarth C."/>
            <person name="Larson L."/>
            <person name="Lui A."/>
            <person name="MacDonald P.J.P."/>
            <person name="Mehta T."/>
            <person name="Montmayeur A."/>
            <person name="Murphy C."/>
            <person name="Neiman D."/>
            <person name="Pearson M."/>
            <person name="Priest M."/>
            <person name="Roberts A."/>
            <person name="Saif S."/>
            <person name="Shea T."/>
            <person name="Shenoy N."/>
            <person name="Sisk P."/>
            <person name="Stolte C."/>
            <person name="Sykes S."/>
            <person name="Yandava C."/>
            <person name="Wortman J."/>
            <person name="Nusbaum C."/>
            <person name="Birren B."/>
        </authorList>
    </citation>
    <scope>NUCLEOTIDE SEQUENCE</scope>
    <source>
        <strain evidence="2">ATCC 64411</strain>
    </source>
</reference>
<name>A0A0C4DKC5_MAGP6</name>
<dbReference type="Pfam" id="PF06985">
    <property type="entry name" value="HET"/>
    <property type="match status" value="1"/>
</dbReference>
<organism evidence="3 4">
    <name type="scientific">Magnaporthiopsis poae (strain ATCC 64411 / 73-15)</name>
    <name type="common">Kentucky bluegrass fungus</name>
    <name type="synonym">Magnaporthe poae</name>
    <dbReference type="NCBI Taxonomy" id="644358"/>
    <lineage>
        <taxon>Eukaryota</taxon>
        <taxon>Fungi</taxon>
        <taxon>Dikarya</taxon>
        <taxon>Ascomycota</taxon>
        <taxon>Pezizomycotina</taxon>
        <taxon>Sordariomycetes</taxon>
        <taxon>Sordariomycetidae</taxon>
        <taxon>Magnaporthales</taxon>
        <taxon>Magnaporthaceae</taxon>
        <taxon>Magnaporthiopsis</taxon>
    </lineage>
</organism>
<sequence length="730" mass="80859">MDLCLWCQSFSLYKLASLPQRTGTFQLTRVRQGVRARCRFCCLLLSSVCTSQQQHNESEERMRIYIQAISSRDSEGGGHQGEDTGRLLHIDGLRVFLAPLAYLADGLKPVEGSLATLNVCADRGSVAAKTGAVSGRYLGHNPLSTNFVHEVQDWLDACSRGHERCRRSLSGGELPGAMHSPLPTRCIEVGSEGDEALRLVDTAGKVGAYATLSHRWGAQTGLSQTTALNYEARKVGFSASELPKTFRDAVAVARRLGVRYLWIDSLCIIQGEGSDDWACEAGRMAGYYQGSLVTLAAASRTQEHDGLFRSDRTSSQQFARNLTRLVFRDHTGSPRGEFYVFPAEPVAPLYESEIRSSALMSRGWVFQECLFSRRIVYFAGPGAYLECQIDSPQNSYGEHLTTWQDEQPVLSDFPRKTFVDFSTATREPGRIWRDIVEAYSALELSCPDKDRLFALSGVLAEFSLARKARYAVSDHDLYASGLWLSDLHRGLLWQQKHRPLPGVDDAKIANMPSWSWASFPGPATWEMFRRPQEVNNVCEIPEMGTADGNTFTVGPDDVRAYAEAEAFITRICLRSRALPVTAWEEYTPLELSDLPVPVPAPLGGSHNAPFRKLSLAPTPADGGSNSNSNTRHVCGWASFEAAGFQDQRGFADGSKETLALHVLTSRASHGWMERGLFLGWKPAHCVILMRRADNSEDREPEYRRIGVGALWGARATAALNKADMRDVWLV</sequence>
<proteinExistence type="predicted"/>
<dbReference type="PANTHER" id="PTHR33112:SF10">
    <property type="entry name" value="TOL"/>
    <property type="match status" value="1"/>
</dbReference>
<dbReference type="VEuPathDB" id="FungiDB:MAPG_00193"/>
<dbReference type="eggNOG" id="ENOG502RX2S">
    <property type="taxonomic scope" value="Eukaryota"/>
</dbReference>
<evidence type="ECO:0000313" key="3">
    <source>
        <dbReference type="EnsemblFungi" id="MAPG_00193T0"/>
    </source>
</evidence>
<reference evidence="4" key="1">
    <citation type="submission" date="2010-05" db="EMBL/GenBank/DDBJ databases">
        <title>The genome sequence of Magnaporthe poae strain ATCC 64411.</title>
        <authorList>
            <person name="Ma L.-J."/>
            <person name="Dead R."/>
            <person name="Young S."/>
            <person name="Zeng Q."/>
            <person name="Koehrsen M."/>
            <person name="Alvarado L."/>
            <person name="Berlin A."/>
            <person name="Chapman S.B."/>
            <person name="Chen Z."/>
            <person name="Freedman E."/>
            <person name="Gellesch M."/>
            <person name="Goldberg J."/>
            <person name="Griggs A."/>
            <person name="Gujja S."/>
            <person name="Heilman E.R."/>
            <person name="Heiman D."/>
            <person name="Hepburn T."/>
            <person name="Howarth C."/>
            <person name="Jen D."/>
            <person name="Larson L."/>
            <person name="Mehta T."/>
            <person name="Neiman D."/>
            <person name="Pearson M."/>
            <person name="Roberts A."/>
            <person name="Saif S."/>
            <person name="Shea T."/>
            <person name="Shenoy N."/>
            <person name="Sisk P."/>
            <person name="Stolte C."/>
            <person name="Sykes S."/>
            <person name="Walk T."/>
            <person name="White J."/>
            <person name="Yandava C."/>
            <person name="Haas B."/>
            <person name="Nusbaum C."/>
            <person name="Birren B."/>
        </authorList>
    </citation>
    <scope>NUCLEOTIDE SEQUENCE [LARGE SCALE GENOMIC DNA]</scope>
    <source>
        <strain evidence="4">ATCC 64411 / 73-15</strain>
    </source>
</reference>